<reference evidence="2" key="1">
    <citation type="submission" date="2020-03" db="EMBL/GenBank/DDBJ databases">
        <title>The deep terrestrial virosphere.</title>
        <authorList>
            <person name="Holmfeldt K."/>
            <person name="Nilsson E."/>
            <person name="Simone D."/>
            <person name="Lopez-Fernandez M."/>
            <person name="Wu X."/>
            <person name="de Brujin I."/>
            <person name="Lundin D."/>
            <person name="Andersson A."/>
            <person name="Bertilsson S."/>
            <person name="Dopson M."/>
        </authorList>
    </citation>
    <scope>NUCLEOTIDE SEQUENCE</scope>
    <source>
        <strain evidence="2">MM415A00942</strain>
        <strain evidence="1">MM415B01649</strain>
    </source>
</reference>
<proteinExistence type="predicted"/>
<sequence length="340" mass="37082">MAVGHWNTLAEAQKLTQSHLVPKVIEEDVKRFNLLERLPVAQALGKSIKWNRENAVVAAAQVDVGEQLSWTAAQTYDQQETELKRCYVQRVLDKFVSEVYGTINNYEAQMLLEMEKGMVRHLGNQIIYGDLTYSSGNKEADGLHALAAVQTGTDLDIDEAGGLSLANLRTQIDAMKHGVDFILMPFEIARRVDAAYQETGFVALKTATAGNLGMISYGVNEQGKRVTYFDGIPIIRTDYLVAEQAATGEGSSAMAVYSSGTKEYSAFCVKLGNVIAGEPGLCLGFGNTDNAGDFYRVEYFDKLEDYDAGGVRIVNYSAPLLGSKLCLGRIYGITDVAVVA</sequence>
<protein>
    <submittedName>
        <fullName evidence="2">Putative capsid protein</fullName>
    </submittedName>
</protein>
<dbReference type="SUPFAM" id="SSF56563">
    <property type="entry name" value="Major capsid protein gp5"/>
    <property type="match status" value="1"/>
</dbReference>
<dbReference type="EMBL" id="MT142368">
    <property type="protein sequence ID" value="QJA79147.1"/>
    <property type="molecule type" value="Genomic_DNA"/>
</dbReference>
<gene>
    <name evidence="2" type="ORF">MM415A00942_0008</name>
    <name evidence="1" type="ORF">MM415B01649_0008</name>
</gene>
<organism evidence="2">
    <name type="scientific">viral metagenome</name>
    <dbReference type="NCBI Taxonomy" id="1070528"/>
    <lineage>
        <taxon>unclassified sequences</taxon>
        <taxon>metagenomes</taxon>
        <taxon>organismal metagenomes</taxon>
    </lineage>
</organism>
<evidence type="ECO:0000313" key="2">
    <source>
        <dbReference type="EMBL" id="QJA79147.1"/>
    </source>
</evidence>
<dbReference type="AlphaFoldDB" id="A0A6M3KB79"/>
<evidence type="ECO:0000313" key="1">
    <source>
        <dbReference type="EMBL" id="QJA57401.1"/>
    </source>
</evidence>
<dbReference type="EMBL" id="MT141271">
    <property type="protein sequence ID" value="QJA57401.1"/>
    <property type="molecule type" value="Genomic_DNA"/>
</dbReference>
<name>A0A6M3KB79_9ZZZZ</name>
<accession>A0A6M3KB79</accession>